<dbReference type="NCBIfam" id="NF001750">
    <property type="entry name" value="PRK00476.1"/>
    <property type="match status" value="1"/>
</dbReference>
<dbReference type="InterPro" id="IPR012340">
    <property type="entry name" value="NA-bd_OB-fold"/>
</dbReference>
<evidence type="ECO:0000256" key="4">
    <source>
        <dbReference type="ARBA" id="ARBA00022840"/>
    </source>
</evidence>
<dbReference type="GO" id="GO:0003676">
    <property type="term" value="F:nucleic acid binding"/>
    <property type="evidence" value="ECO:0007669"/>
    <property type="project" value="InterPro"/>
</dbReference>
<dbReference type="InterPro" id="IPR045864">
    <property type="entry name" value="aa-tRNA-synth_II/BPL/LPL"/>
</dbReference>
<dbReference type="PaxDb" id="7159-AAEL001200-PA"/>
<dbReference type="Gene3D" id="3.30.930.10">
    <property type="entry name" value="Bira Bifunctional Protein, Domain 2"/>
    <property type="match status" value="1"/>
</dbReference>
<reference evidence="8" key="2">
    <citation type="journal article" date="2007" name="Science">
        <title>Genome sequence of Aedes aegypti, a major arbovirus vector.</title>
        <authorList>
            <person name="Nene V."/>
            <person name="Wortman J.R."/>
            <person name="Lawson D."/>
            <person name="Haas B."/>
            <person name="Kodira C."/>
            <person name="Tu Z.J."/>
            <person name="Loftus B."/>
            <person name="Xi Z."/>
            <person name="Megy K."/>
            <person name="Grabherr M."/>
            <person name="Ren Q."/>
            <person name="Zdobnov E.M."/>
            <person name="Lobo N.F."/>
            <person name="Campbell K.S."/>
            <person name="Brown S.E."/>
            <person name="Bonaldo M.F."/>
            <person name="Zhu J."/>
            <person name="Sinkins S.P."/>
            <person name="Hogenkamp D.G."/>
            <person name="Amedeo P."/>
            <person name="Arensburger P."/>
            <person name="Atkinson P.W."/>
            <person name="Bidwell S."/>
            <person name="Biedler J."/>
            <person name="Birney E."/>
            <person name="Bruggner R.V."/>
            <person name="Costas J."/>
            <person name="Coy M.R."/>
            <person name="Crabtree J."/>
            <person name="Crawford M."/>
            <person name="Debruyn B."/>
            <person name="Decaprio D."/>
            <person name="Eiglmeier K."/>
            <person name="Eisenstadt E."/>
            <person name="El-Dorry H."/>
            <person name="Gelbart W.M."/>
            <person name="Gomes S.L."/>
            <person name="Hammond M."/>
            <person name="Hannick L.I."/>
            <person name="Hogan J.R."/>
            <person name="Holmes M.H."/>
            <person name="Jaffe D."/>
            <person name="Johnston J.S."/>
            <person name="Kennedy R.C."/>
            <person name="Koo H."/>
            <person name="Kravitz S."/>
            <person name="Kriventseva E.V."/>
            <person name="Kulp D."/>
            <person name="Labutti K."/>
            <person name="Lee E."/>
            <person name="Li S."/>
            <person name="Lovin D.D."/>
            <person name="Mao C."/>
            <person name="Mauceli E."/>
            <person name="Menck C.F."/>
            <person name="Miller J.R."/>
            <person name="Montgomery P."/>
            <person name="Mori A."/>
            <person name="Nascimento A.L."/>
            <person name="Naveira H.F."/>
            <person name="Nusbaum C."/>
            <person name="O'leary S."/>
            <person name="Orvis J."/>
            <person name="Pertea M."/>
            <person name="Quesneville H."/>
            <person name="Reidenbach K.R."/>
            <person name="Rogers Y.H."/>
            <person name="Roth C.W."/>
            <person name="Schneider J.R."/>
            <person name="Schatz M."/>
            <person name="Shumway M."/>
            <person name="Stanke M."/>
            <person name="Stinson E.O."/>
            <person name="Tubio J.M."/>
            <person name="Vanzee J.P."/>
            <person name="Verjovski-Almeida S."/>
            <person name="Werner D."/>
            <person name="White O."/>
            <person name="Wyder S."/>
            <person name="Zeng Q."/>
            <person name="Zhao Q."/>
            <person name="Zhao Y."/>
            <person name="Hill C.A."/>
            <person name="Raikhel A.S."/>
            <person name="Soares M.B."/>
            <person name="Knudson D.L."/>
            <person name="Lee N.H."/>
            <person name="Galagan J."/>
            <person name="Salzberg S.L."/>
            <person name="Paulsen I.T."/>
            <person name="Dimopoulos G."/>
            <person name="Collins F.H."/>
            <person name="Birren B."/>
            <person name="Fraser-Liggett C.M."/>
            <person name="Severson D.W."/>
        </authorList>
    </citation>
    <scope>NUCLEOTIDE SEQUENCE [LARGE SCALE GENOMIC DNA]</scope>
    <source>
        <strain evidence="8">Liverpool</strain>
    </source>
</reference>
<dbReference type="HOGENOM" id="CLU_014330_3_1_1"/>
<dbReference type="SUPFAM" id="SSF50249">
    <property type="entry name" value="Nucleic acid-binding proteins"/>
    <property type="match status" value="1"/>
</dbReference>
<keyword evidence="4" id="KW-0067">ATP-binding</keyword>
<dbReference type="InterPro" id="IPR002312">
    <property type="entry name" value="Asp/Asn-tRNA-synth_IIb"/>
</dbReference>
<sequence length="600" mass="68282">MVDSTEDCSVNKFTNRTHNCGELRTSHVDQEIVICGWLEFSRLNKFFTLRDGYGSTQIFIPDELAAEVNLNNIPFESILRVEGKVVKRPKGQENPRLPTGEVEVVLGNVEVLNKARNRLPIDIKEHNKAKENLRLEFRYIDLRSTQLQRSLRLRSQIIMKMREYMINQCGFVEVETPTLFRRTPGGAQEFVVPTRKPGHFYSLVQSPQQFKQMLMSGAIDRYFQIARCYRDEATRPDRQPEFTQLDIELSFTDRDKIMTLLEGVLASSWPVNGEPLKVPFQRITYAEAMNRFGIDKPDTRFEYELQDVGGHIKLNPNLTRGLDEQIFGAYAIVARNPHSAAPTSLKKTLETVSKEHKNCRFVLSAVTDNWLKSSIVNLLGDEVARKLQNHLTLQPGDLLLLGFGSRLETQNLMGRIRLAFYDSLESRNLVPLRSSTDQKFLWVYDFPMFAPNEETGHLESVHHPFTAPHPEDFPKLHEKTDLQVIRSQSFDLVWNGVEIGGGSVRIHDGALQKMVLDEVLQIEHAHLQHLLDALECGCPPHGGFAVGLDRYIALLCSAPSIRDVIAFPKSSDGKDPLSKAPVPISEEEKKLYHIRTVDVS</sequence>
<feature type="domain" description="Aminoacyl-transfer RNA synthetases class-II family profile" evidence="7">
    <location>
        <begin position="151"/>
        <end position="568"/>
    </location>
</feature>
<dbReference type="InterPro" id="IPR004524">
    <property type="entry name" value="Asp-tRNA-ligase_1"/>
</dbReference>
<dbReference type="GO" id="GO:0005739">
    <property type="term" value="C:mitochondrion"/>
    <property type="evidence" value="ECO:0007669"/>
    <property type="project" value="TreeGrafter"/>
</dbReference>
<dbReference type="PhylomeDB" id="Q17LX8"/>
<dbReference type="PANTHER" id="PTHR22594:SF5">
    <property type="entry name" value="ASPARTATE--TRNA LIGASE, MITOCHONDRIAL"/>
    <property type="match status" value="1"/>
</dbReference>
<dbReference type="InterPro" id="IPR004365">
    <property type="entry name" value="NA-bd_OB_tRNA"/>
</dbReference>
<evidence type="ECO:0000313" key="8">
    <source>
        <dbReference type="EMBL" id="EAT47693.1"/>
    </source>
</evidence>
<evidence type="ECO:0000256" key="2">
    <source>
        <dbReference type="ARBA" id="ARBA00022598"/>
    </source>
</evidence>
<dbReference type="HAMAP" id="MF_00044">
    <property type="entry name" value="Asp_tRNA_synth_type1"/>
    <property type="match status" value="1"/>
</dbReference>
<evidence type="ECO:0000259" key="7">
    <source>
        <dbReference type="PROSITE" id="PS50862"/>
    </source>
</evidence>
<dbReference type="OrthoDB" id="439710at2759"/>
<reference evidence="8" key="1">
    <citation type="submission" date="2005-10" db="EMBL/GenBank/DDBJ databases">
        <authorList>
            <person name="Loftus B.J."/>
            <person name="Nene V.M."/>
            <person name="Hannick L.I."/>
            <person name="Bidwell S."/>
            <person name="Haas B."/>
            <person name="Amedeo P."/>
            <person name="Orvis J."/>
            <person name="Wortman J.R."/>
            <person name="White O.R."/>
            <person name="Salzberg S."/>
            <person name="Shumway M."/>
            <person name="Koo H."/>
            <person name="Zhao Y."/>
            <person name="Holmes M."/>
            <person name="Miller J."/>
            <person name="Schatz M."/>
            <person name="Pop M."/>
            <person name="Pai G."/>
            <person name="Utterback T."/>
            <person name="Rogers Y.-H."/>
            <person name="Kravitz S."/>
            <person name="Fraser C.M."/>
        </authorList>
    </citation>
    <scope>NUCLEOTIDE SEQUENCE</scope>
    <source>
        <strain evidence="8">Liverpool</strain>
    </source>
</reference>
<evidence type="ECO:0000256" key="6">
    <source>
        <dbReference type="ARBA" id="ARBA00023146"/>
    </source>
</evidence>
<dbReference type="CDD" id="cd04317">
    <property type="entry name" value="EcAspRS_like_N"/>
    <property type="match status" value="1"/>
</dbReference>
<keyword evidence="6" id="KW-0030">Aminoacyl-tRNA synthetase</keyword>
<dbReference type="OMA" id="LCGWVDR"/>
<name>Q17LX8_AEDAE</name>
<dbReference type="Gene3D" id="3.30.1360.30">
    <property type="entry name" value="GAD-like domain"/>
    <property type="match status" value="1"/>
</dbReference>
<dbReference type="STRING" id="7159.Q17LX8"/>
<dbReference type="PROSITE" id="PS50862">
    <property type="entry name" value="AA_TRNA_LIGASE_II"/>
    <property type="match status" value="1"/>
</dbReference>
<dbReference type="EMBL" id="CH477210">
    <property type="protein sequence ID" value="EAT47693.1"/>
    <property type="molecule type" value="Genomic_DNA"/>
</dbReference>
<dbReference type="GO" id="GO:0005524">
    <property type="term" value="F:ATP binding"/>
    <property type="evidence" value="ECO:0007669"/>
    <property type="project" value="UniProtKB-KW"/>
</dbReference>
<dbReference type="InterPro" id="IPR004364">
    <property type="entry name" value="Aa-tRNA-synt_II"/>
</dbReference>
<dbReference type="KEGG" id="aag:5569063"/>
<keyword evidence="5" id="KW-0648">Protein biosynthesis</keyword>
<gene>
    <name evidence="8" type="ORF">AaeL_AAEL001200</name>
</gene>
<dbReference type="Pfam" id="PF01336">
    <property type="entry name" value="tRNA_anti-codon"/>
    <property type="match status" value="1"/>
</dbReference>
<dbReference type="Proteomes" id="UP000682892">
    <property type="component" value="Unassembled WGS sequence"/>
</dbReference>
<organism evidence="8 9">
    <name type="scientific">Aedes aegypti</name>
    <name type="common">Yellowfever mosquito</name>
    <name type="synonym">Culex aegypti</name>
    <dbReference type="NCBI Taxonomy" id="7159"/>
    <lineage>
        <taxon>Eukaryota</taxon>
        <taxon>Metazoa</taxon>
        <taxon>Ecdysozoa</taxon>
        <taxon>Arthropoda</taxon>
        <taxon>Hexapoda</taxon>
        <taxon>Insecta</taxon>
        <taxon>Pterygota</taxon>
        <taxon>Neoptera</taxon>
        <taxon>Endopterygota</taxon>
        <taxon>Diptera</taxon>
        <taxon>Nematocera</taxon>
        <taxon>Culicoidea</taxon>
        <taxon>Culicidae</taxon>
        <taxon>Culicinae</taxon>
        <taxon>Aedini</taxon>
        <taxon>Aedes</taxon>
        <taxon>Stegomyia</taxon>
    </lineage>
</organism>
<dbReference type="InterPro" id="IPR047089">
    <property type="entry name" value="Asp-tRNA-ligase_1_N"/>
</dbReference>
<dbReference type="SUPFAM" id="SSF55681">
    <property type="entry name" value="Class II aaRS and biotin synthetases"/>
    <property type="match status" value="1"/>
</dbReference>
<dbReference type="InterPro" id="IPR004115">
    <property type="entry name" value="GAD-like_sf"/>
</dbReference>
<dbReference type="CTD" id="326155"/>
<keyword evidence="3" id="KW-0547">Nucleotide-binding</keyword>
<protein>
    <submittedName>
        <fullName evidence="8">AAEL001200-PA</fullName>
    </submittedName>
</protein>
<dbReference type="GO" id="GO:0004815">
    <property type="term" value="F:aspartate-tRNA ligase activity"/>
    <property type="evidence" value="ECO:0007669"/>
    <property type="project" value="TreeGrafter"/>
</dbReference>
<dbReference type="Gene3D" id="2.40.50.140">
    <property type="entry name" value="Nucleic acid-binding proteins"/>
    <property type="match status" value="1"/>
</dbReference>
<dbReference type="InterPro" id="IPR006195">
    <property type="entry name" value="aa-tRNA-synth_II"/>
</dbReference>
<evidence type="ECO:0000256" key="1">
    <source>
        <dbReference type="ARBA" id="ARBA00006303"/>
    </source>
</evidence>
<comment type="similarity">
    <text evidence="1">Belongs to the class-II aminoacyl-tRNA synthetase family. Type 1 subfamily.</text>
</comment>
<dbReference type="PANTHER" id="PTHR22594">
    <property type="entry name" value="ASPARTYL/LYSYL-TRNA SYNTHETASE"/>
    <property type="match status" value="1"/>
</dbReference>
<evidence type="ECO:0000256" key="3">
    <source>
        <dbReference type="ARBA" id="ARBA00022741"/>
    </source>
</evidence>
<keyword evidence="2" id="KW-0436">Ligase</keyword>
<evidence type="ECO:0000256" key="5">
    <source>
        <dbReference type="ARBA" id="ARBA00022917"/>
    </source>
</evidence>
<dbReference type="NCBIfam" id="TIGR00459">
    <property type="entry name" value="aspS_bact"/>
    <property type="match status" value="1"/>
</dbReference>
<accession>Q17LX8</accession>
<dbReference type="VEuPathDB" id="VectorBase:AAEL001200"/>
<dbReference type="PRINTS" id="PR01042">
    <property type="entry name" value="TRNASYNTHASP"/>
</dbReference>
<dbReference type="SUPFAM" id="SSF55261">
    <property type="entry name" value="GAD domain-like"/>
    <property type="match status" value="1"/>
</dbReference>
<reference evidence="8" key="3">
    <citation type="submission" date="2012-09" db="EMBL/GenBank/DDBJ databases">
        <authorList>
            <consortium name="VectorBase"/>
        </authorList>
    </citation>
    <scope>NUCLEOTIDE SEQUENCE</scope>
    <source>
        <strain evidence="8">Liverpool</strain>
    </source>
</reference>
<dbReference type="Pfam" id="PF00152">
    <property type="entry name" value="tRNA-synt_2"/>
    <property type="match status" value="1"/>
</dbReference>
<evidence type="ECO:0000313" key="9">
    <source>
        <dbReference type="Proteomes" id="UP000682892"/>
    </source>
</evidence>
<proteinExistence type="inferred from homology"/>
<dbReference type="GO" id="GO:0006422">
    <property type="term" value="P:aspartyl-tRNA aminoacylation"/>
    <property type="evidence" value="ECO:0007669"/>
    <property type="project" value="TreeGrafter"/>
</dbReference>
<dbReference type="AlphaFoldDB" id="Q17LX8"/>
<dbReference type="eggNOG" id="KOG2411">
    <property type="taxonomic scope" value="Eukaryota"/>
</dbReference>